<reference evidence="3 4" key="1">
    <citation type="submission" date="2018-12" db="EMBL/GenBank/DDBJ databases">
        <authorList>
            <person name="Lunina O.N."/>
            <person name="Grouzdev D.S."/>
            <person name="Gorlenko V.M."/>
            <person name="Savvichev A.S."/>
        </authorList>
    </citation>
    <scope>NUCLEOTIDE SEQUENCE [LARGE SCALE GENOMIC DNA]</scope>
    <source>
        <strain evidence="3 4">BrKhr-17</strain>
    </source>
</reference>
<dbReference type="Pfam" id="PF13579">
    <property type="entry name" value="Glyco_trans_4_4"/>
    <property type="match status" value="1"/>
</dbReference>
<evidence type="ECO:0000313" key="3">
    <source>
        <dbReference type="EMBL" id="RTY38367.1"/>
    </source>
</evidence>
<comment type="caution">
    <text evidence="3">The sequence shown here is derived from an EMBL/GenBank/DDBJ whole genome shotgun (WGS) entry which is preliminary data.</text>
</comment>
<dbReference type="Gene3D" id="3.40.50.2000">
    <property type="entry name" value="Glycogen Phosphorylase B"/>
    <property type="match status" value="2"/>
</dbReference>
<dbReference type="PANTHER" id="PTHR12526:SF638">
    <property type="entry name" value="SPORE COAT PROTEIN SA"/>
    <property type="match status" value="1"/>
</dbReference>
<organism evidence="3 4">
    <name type="scientific">Chlorobium phaeovibrioides</name>
    <dbReference type="NCBI Taxonomy" id="1094"/>
    <lineage>
        <taxon>Bacteria</taxon>
        <taxon>Pseudomonadati</taxon>
        <taxon>Chlorobiota</taxon>
        <taxon>Chlorobiia</taxon>
        <taxon>Chlorobiales</taxon>
        <taxon>Chlorobiaceae</taxon>
        <taxon>Chlorobium/Pelodictyon group</taxon>
        <taxon>Chlorobium</taxon>
    </lineage>
</organism>
<dbReference type="EMBL" id="RXYK01000005">
    <property type="protein sequence ID" value="RTY38367.1"/>
    <property type="molecule type" value="Genomic_DNA"/>
</dbReference>
<dbReference type="RefSeq" id="WP_126384021.1">
    <property type="nucleotide sequence ID" value="NZ_RXYK01000005.1"/>
</dbReference>
<dbReference type="Proteomes" id="UP000279908">
    <property type="component" value="Unassembled WGS sequence"/>
</dbReference>
<evidence type="ECO:0000259" key="2">
    <source>
        <dbReference type="Pfam" id="PF13579"/>
    </source>
</evidence>
<evidence type="ECO:0000259" key="1">
    <source>
        <dbReference type="Pfam" id="PF00534"/>
    </source>
</evidence>
<dbReference type="SUPFAM" id="SSF53756">
    <property type="entry name" value="UDP-Glycosyltransferase/glycogen phosphorylase"/>
    <property type="match status" value="1"/>
</dbReference>
<dbReference type="Pfam" id="PF00534">
    <property type="entry name" value="Glycos_transf_1"/>
    <property type="match status" value="1"/>
</dbReference>
<dbReference type="GO" id="GO:0016757">
    <property type="term" value="F:glycosyltransferase activity"/>
    <property type="evidence" value="ECO:0007669"/>
    <property type="project" value="InterPro"/>
</dbReference>
<sequence>MKPKILIALNTAWNLHNFRAGLIRGLIEEGFDVVAVAPSDNYGSGLNDLGCRYIPLPMDNHGMHPGRDFRLFIGYVRILRKERPAVFLGYTIKPNIYGSLAAHLLGIPVINNISGLGRAFSESGWLSFLAGRLYRLSLSFSSKVFFQNEEDRGEFIARRLVNPDKTDRLPGSGIDLKKFQFEAQSPSPSGNFRFLLHARMLWEKGVGVYVDAARILKRNFPDVECSLLGFLDGNEAGAISTDQIALWVDEGVVRYLGHSDDVRSELRNADCVVLPSYYKEGVPKSLLEAAAMGCPIITTDTTGCREVVDDGLNGFLCRPQDSQHLAGRMMAMLALSPDDRRAMGTAGRQKVEMVFDEDIVIKKYIESIRSMVKNIY</sequence>
<feature type="domain" description="Glycosyltransferase subfamily 4-like N-terminal" evidence="2">
    <location>
        <begin position="21"/>
        <end position="170"/>
    </location>
</feature>
<keyword evidence="3" id="KW-0808">Transferase</keyword>
<evidence type="ECO:0000313" key="4">
    <source>
        <dbReference type="Proteomes" id="UP000279908"/>
    </source>
</evidence>
<dbReference type="InterPro" id="IPR001296">
    <property type="entry name" value="Glyco_trans_1"/>
</dbReference>
<gene>
    <name evidence="3" type="ORF">EKD02_04580</name>
</gene>
<proteinExistence type="predicted"/>
<dbReference type="InterPro" id="IPR028098">
    <property type="entry name" value="Glyco_trans_4-like_N"/>
</dbReference>
<dbReference type="AlphaFoldDB" id="A0A3S0U1G6"/>
<name>A0A3S0U1G6_CHLPH</name>
<dbReference type="CDD" id="cd03808">
    <property type="entry name" value="GT4_CapM-like"/>
    <property type="match status" value="1"/>
</dbReference>
<feature type="domain" description="Glycosyl transferase family 1" evidence="1">
    <location>
        <begin position="181"/>
        <end position="349"/>
    </location>
</feature>
<dbReference type="PANTHER" id="PTHR12526">
    <property type="entry name" value="GLYCOSYLTRANSFERASE"/>
    <property type="match status" value="1"/>
</dbReference>
<accession>A0A3S0U1G6</accession>
<protein>
    <submittedName>
        <fullName evidence="3">Glycosyltransferase family 1 protein</fullName>
    </submittedName>
</protein>